<organism evidence="1 2">
    <name type="scientific">Ruegeria alba</name>
    <dbReference type="NCBI Taxonomy" id="2916756"/>
    <lineage>
        <taxon>Bacteria</taxon>
        <taxon>Pseudomonadati</taxon>
        <taxon>Pseudomonadota</taxon>
        <taxon>Alphaproteobacteria</taxon>
        <taxon>Rhodobacterales</taxon>
        <taxon>Roseobacteraceae</taxon>
        <taxon>Ruegeria</taxon>
    </lineage>
</organism>
<gene>
    <name evidence="1" type="ORF">MB818_21315</name>
</gene>
<protein>
    <submittedName>
        <fullName evidence="1">Phage tail tape measure protein</fullName>
    </submittedName>
</protein>
<dbReference type="RefSeq" id="WP_238906386.1">
    <property type="nucleotide sequence ID" value="NZ_JAKOEM010000038.1"/>
</dbReference>
<keyword evidence="2" id="KW-1185">Reference proteome</keyword>
<name>A0ABS9P2M7_9RHOB</name>
<dbReference type="Proteomes" id="UP001165279">
    <property type="component" value="Unassembled WGS sequence"/>
</dbReference>
<comment type="caution">
    <text evidence="1">The sequence shown here is derived from an EMBL/GenBank/DDBJ whole genome shotgun (WGS) entry which is preliminary data.</text>
</comment>
<sequence length="827" mass="83337">MAEKRVSVRLAAVGGRQVRAELEGVGEAGARGFGRLSREMEAANARLAGFARRVKVAAAAAVAAAMAAGVAMVRSGLETVDAQAKLAQSLGTTVASIQTLERAGELAGVSMSGIEQATKDLTRRLSQAASGGGPAAEALKRLGLSASDLLALPLDERVGAINAAIESFVPAAERAAVAGQLFGEEGSIAMSRIDTATLRQATEDVLAFGVVVSEQDADQIERTNDAISRLGLIWRGLSNQLAVAAAPALETVTNAMAAVASRTGPLGRVLTGLFDNIGRLTIYAATFATFLAGRWVAGMAAAALSVRGLATALVVLRGALIRTGIGALIVGAGELVHQFTRLVSGAGGFGNAMALLGDLASEVWERIGLGLASVIAAVEAGFARFQAVTASALQGALEAIVGFANTAINSFEGTFEAIKAIWGLLPAAIGDIAFQAANSLIVGVEAMLNGVVARINGFISGVNAGLEALGVERRIPVVPDLELGQIENRFEGAASNATSVAQAAFDRAFADNPLSVPDLGLAAAANAVRGRADAARATSLDLAGQATAPLSSLDSLRAAVSGSGETGGGAAEATAATERLNAALGETEAALGRAGSAAGGAGGALKQAAEAGSKAWDGAKTTIERTKELAKGLAEDITGPLKEALKSGELSWRSFAQAVSGIAQNLANRLIDSAFKPIEDALFRAFSGGGVSGGGGGGLFGWITKAIGGLFGGGFARGGVFAHSDQITAFARGGVLGGGIVDRPTVFPFARGIGLMGEAGPEAILPLRRGPGGRLGVEAGTRQPAPQITPRIINVLDPGLVGDYLATPAGERAILNVIRRNRGAFDG</sequence>
<reference evidence="1" key="1">
    <citation type="submission" date="2022-02" db="EMBL/GenBank/DDBJ databases">
        <title>The genome sequence of Ruegeria sp. 1NDH52C.</title>
        <authorList>
            <person name="Du J."/>
        </authorList>
    </citation>
    <scope>NUCLEOTIDE SEQUENCE</scope>
    <source>
        <strain evidence="1">1NDH52C</strain>
    </source>
</reference>
<dbReference type="EMBL" id="JAKOEM010000038">
    <property type="protein sequence ID" value="MCG6560752.1"/>
    <property type="molecule type" value="Genomic_DNA"/>
</dbReference>
<evidence type="ECO:0000313" key="1">
    <source>
        <dbReference type="EMBL" id="MCG6560752.1"/>
    </source>
</evidence>
<evidence type="ECO:0000313" key="2">
    <source>
        <dbReference type="Proteomes" id="UP001165279"/>
    </source>
</evidence>
<accession>A0ABS9P2M7</accession>
<proteinExistence type="predicted"/>